<reference evidence="2 3" key="1">
    <citation type="journal article" date="2016" name="Nat. Commun.">
        <title>Thousands of microbial genomes shed light on interconnected biogeochemical processes in an aquifer system.</title>
        <authorList>
            <person name="Anantharaman K."/>
            <person name="Brown C.T."/>
            <person name="Hug L.A."/>
            <person name="Sharon I."/>
            <person name="Castelle C.J."/>
            <person name="Probst A.J."/>
            <person name="Thomas B.C."/>
            <person name="Singh A."/>
            <person name="Wilkins M.J."/>
            <person name="Karaoz U."/>
            <person name="Brodie E.L."/>
            <person name="Williams K.H."/>
            <person name="Hubbard S.S."/>
            <person name="Banfield J.F."/>
        </authorList>
    </citation>
    <scope>NUCLEOTIDE SEQUENCE [LARGE SCALE GENOMIC DNA]</scope>
</reference>
<protein>
    <recommendedName>
        <fullName evidence="1">Transcriptional repressor PaaX-like central Cas2-like domain-containing protein</fullName>
    </recommendedName>
</protein>
<dbReference type="InterPro" id="IPR048846">
    <property type="entry name" value="PaaX-like_central"/>
</dbReference>
<dbReference type="Pfam" id="PF20803">
    <property type="entry name" value="PaaX_M"/>
    <property type="match status" value="1"/>
</dbReference>
<dbReference type="SUPFAM" id="SSF143430">
    <property type="entry name" value="TTP0101/SSO1404-like"/>
    <property type="match status" value="1"/>
</dbReference>
<gene>
    <name evidence="2" type="ORF">A3C21_01815</name>
</gene>
<evidence type="ECO:0000259" key="1">
    <source>
        <dbReference type="Pfam" id="PF20803"/>
    </source>
</evidence>
<comment type="caution">
    <text evidence="2">The sequence shown here is derived from an EMBL/GenBank/DDBJ whole genome shotgun (WGS) entry which is preliminary data.</text>
</comment>
<dbReference type="EMBL" id="MFLN01000036">
    <property type="protein sequence ID" value="OGG66868.1"/>
    <property type="molecule type" value="Genomic_DNA"/>
</dbReference>
<accession>A0A1F6DZN9</accession>
<sequence>MARERANERYRRKRAIERLVDLDYIQKEDERLSITENGRDALGESVDKTLKLLSTKKWDGKWRIAAFDIPEQYAALRDRVRALLKQAGFEKLQNSVWVFPHECEELVQLIKGQSRLSKYILYGVLEKIEDEARLKKLFKI</sequence>
<name>A0A1F6DZN9_9BACT</name>
<dbReference type="Gene3D" id="3.30.70.2650">
    <property type="match status" value="1"/>
</dbReference>
<organism evidence="2 3">
    <name type="scientific">Candidatus Kaiserbacteria bacterium RIFCSPHIGHO2_02_FULL_59_21</name>
    <dbReference type="NCBI Taxonomy" id="1798500"/>
    <lineage>
        <taxon>Bacteria</taxon>
        <taxon>Candidatus Kaiseribacteriota</taxon>
    </lineage>
</organism>
<evidence type="ECO:0000313" key="2">
    <source>
        <dbReference type="EMBL" id="OGG66868.1"/>
    </source>
</evidence>
<dbReference type="STRING" id="1798500.A3C21_01815"/>
<dbReference type="Proteomes" id="UP000178572">
    <property type="component" value="Unassembled WGS sequence"/>
</dbReference>
<proteinExistence type="predicted"/>
<feature type="domain" description="Transcriptional repressor PaaX-like central Cas2-like" evidence="1">
    <location>
        <begin position="56"/>
        <end position="122"/>
    </location>
</feature>
<dbReference type="AlphaFoldDB" id="A0A1F6DZN9"/>
<evidence type="ECO:0000313" key="3">
    <source>
        <dbReference type="Proteomes" id="UP000178572"/>
    </source>
</evidence>